<dbReference type="SUPFAM" id="SSF56507">
    <property type="entry name" value="Methionine synthase activation domain-like"/>
    <property type="match status" value="1"/>
</dbReference>
<proteinExistence type="predicted"/>
<dbReference type="AlphaFoldDB" id="A0A9D1I4J0"/>
<reference evidence="1" key="1">
    <citation type="submission" date="2020-10" db="EMBL/GenBank/DDBJ databases">
        <authorList>
            <person name="Gilroy R."/>
        </authorList>
    </citation>
    <scope>NUCLEOTIDE SEQUENCE</scope>
    <source>
        <strain evidence="1">11300</strain>
    </source>
</reference>
<evidence type="ECO:0000313" key="2">
    <source>
        <dbReference type="Proteomes" id="UP000824091"/>
    </source>
</evidence>
<dbReference type="InterPro" id="IPR037010">
    <property type="entry name" value="VitB12-dep_Met_synth_activ_sf"/>
</dbReference>
<comment type="caution">
    <text evidence="1">The sequence shown here is derived from an EMBL/GenBank/DDBJ whole genome shotgun (WGS) entry which is preliminary data.</text>
</comment>
<evidence type="ECO:0000313" key="1">
    <source>
        <dbReference type="EMBL" id="HIU28084.1"/>
    </source>
</evidence>
<accession>A0A9D1I4J0</accession>
<name>A0A9D1I4J0_9FIRM</name>
<reference evidence="1" key="2">
    <citation type="journal article" date="2021" name="PeerJ">
        <title>Extensive microbial diversity within the chicken gut microbiome revealed by metagenomics and culture.</title>
        <authorList>
            <person name="Gilroy R."/>
            <person name="Ravi A."/>
            <person name="Getino M."/>
            <person name="Pursley I."/>
            <person name="Horton D.L."/>
            <person name="Alikhan N.F."/>
            <person name="Baker D."/>
            <person name="Gharbi K."/>
            <person name="Hall N."/>
            <person name="Watson M."/>
            <person name="Adriaenssens E.M."/>
            <person name="Foster-Nyarko E."/>
            <person name="Jarju S."/>
            <person name="Secka A."/>
            <person name="Antonio M."/>
            <person name="Oren A."/>
            <person name="Chaudhuri R.R."/>
            <person name="La Ragione R."/>
            <person name="Hildebrand F."/>
            <person name="Pallen M.J."/>
        </authorList>
    </citation>
    <scope>NUCLEOTIDE SEQUENCE</scope>
    <source>
        <strain evidence="1">11300</strain>
    </source>
</reference>
<dbReference type="EMBL" id="DVMO01000102">
    <property type="protein sequence ID" value="HIU28084.1"/>
    <property type="molecule type" value="Genomic_DNA"/>
</dbReference>
<gene>
    <name evidence="1" type="ORF">IAD16_06885</name>
</gene>
<dbReference type="GO" id="GO:0008705">
    <property type="term" value="F:methionine synthase activity"/>
    <property type="evidence" value="ECO:0007669"/>
    <property type="project" value="InterPro"/>
</dbReference>
<sequence length="219" mass="24014">MTFDFSKEEADKYVWEYFARKSGIKDQAKLARLQKTAYRYKDTAGIQIDLKAAVTEAAGFAVNDGRLVIEGRDMGDIGIRDDDAGKIEKVYAYVLCAGKFEIDIDPITDGFADLWGNAYCDVCHRLVKEKLAALGKAGMMVSPPFGPGFFGMGMENLPQIMELAGADRIGVSFTGNYMLPLKSCAGFFFTSKTPLNLPAKDCASCTGSRLSCSYCRNYS</sequence>
<organism evidence="1 2">
    <name type="scientific">Candidatus Fimisoma avicola</name>
    <dbReference type="NCBI Taxonomy" id="2840826"/>
    <lineage>
        <taxon>Bacteria</taxon>
        <taxon>Bacillati</taxon>
        <taxon>Bacillota</taxon>
        <taxon>Clostridia</taxon>
        <taxon>Eubacteriales</taxon>
        <taxon>Candidatus Fimisoma</taxon>
    </lineage>
</organism>
<protein>
    <submittedName>
        <fullName evidence="1">Uncharacterized protein</fullName>
    </submittedName>
</protein>
<dbReference type="Proteomes" id="UP000824091">
    <property type="component" value="Unassembled WGS sequence"/>
</dbReference>